<feature type="region of interest" description="Disordered" evidence="2">
    <location>
        <begin position="602"/>
        <end position="673"/>
    </location>
</feature>
<name>W9ZJ53_FUSOX</name>
<accession>W9ZJ53</accession>
<feature type="compositionally biased region" description="Polar residues" evidence="2">
    <location>
        <begin position="63"/>
        <end position="76"/>
    </location>
</feature>
<proteinExistence type="predicted"/>
<dbReference type="OrthoDB" id="5427699at2759"/>
<reference evidence="3" key="2">
    <citation type="submission" date="2012-05" db="EMBL/GenBank/DDBJ databases">
        <title>Annotation of the Genome Sequence of Fusarium oxysporum f. sp. melonis 26406.</title>
        <authorList>
            <consortium name="The Broad Institute Genomics Platform"/>
            <person name="Ma L.-J."/>
            <person name="Corby-Kistler H."/>
            <person name="Broz K."/>
            <person name="Gale L.R."/>
            <person name="Jonkers W."/>
            <person name="O'Donnell K."/>
            <person name="Ploetz R."/>
            <person name="Steinberg C."/>
            <person name="Schwartz D.C."/>
            <person name="VanEtten H."/>
            <person name="Zhou S."/>
            <person name="Young S.K."/>
            <person name="Zeng Q."/>
            <person name="Gargeya S."/>
            <person name="Fitzgerald M."/>
            <person name="Abouelleil A."/>
            <person name="Alvarado L."/>
            <person name="Chapman S.B."/>
            <person name="Gainer-Dewar J."/>
            <person name="Goldberg J."/>
            <person name="Griggs A."/>
            <person name="Gujja S."/>
            <person name="Hansen M."/>
            <person name="Howarth C."/>
            <person name="Imamovic A."/>
            <person name="Ireland A."/>
            <person name="Larimer J."/>
            <person name="McCowan C."/>
            <person name="Murphy C."/>
            <person name="Pearson M."/>
            <person name="Poon T.W."/>
            <person name="Priest M."/>
            <person name="Roberts A."/>
            <person name="Saif S."/>
            <person name="Shea T."/>
            <person name="Sykes S."/>
            <person name="Wortman J."/>
            <person name="Nusbaum C."/>
            <person name="Birren B."/>
        </authorList>
    </citation>
    <scope>NUCLEOTIDE SEQUENCE</scope>
    <source>
        <strain evidence="3">26406</strain>
    </source>
</reference>
<feature type="compositionally biased region" description="Pro residues" evidence="2">
    <location>
        <begin position="421"/>
        <end position="434"/>
    </location>
</feature>
<gene>
    <name evidence="3" type="ORF">FOMG_13089</name>
</gene>
<feature type="region of interest" description="Disordered" evidence="2">
    <location>
        <begin position="58"/>
        <end position="93"/>
    </location>
</feature>
<dbReference type="EMBL" id="JH659339">
    <property type="protein sequence ID" value="EXK31404.1"/>
    <property type="molecule type" value="Genomic_DNA"/>
</dbReference>
<dbReference type="EMBL" id="JH659339">
    <property type="protein sequence ID" value="EXK31405.1"/>
    <property type="molecule type" value="Genomic_DNA"/>
</dbReference>
<dbReference type="HOGENOM" id="CLU_023048_1_0_1"/>
<feature type="region of interest" description="Disordered" evidence="2">
    <location>
        <begin position="130"/>
        <end position="152"/>
    </location>
</feature>
<feature type="region of interest" description="Disordered" evidence="2">
    <location>
        <begin position="414"/>
        <end position="454"/>
    </location>
</feature>
<feature type="compositionally biased region" description="Polar residues" evidence="2">
    <location>
        <begin position="444"/>
        <end position="454"/>
    </location>
</feature>
<evidence type="ECO:0000256" key="2">
    <source>
        <dbReference type="SAM" id="MobiDB-lite"/>
    </source>
</evidence>
<dbReference type="Proteomes" id="UP000030703">
    <property type="component" value="Unassembled WGS sequence"/>
</dbReference>
<sequence>MIMAARFTPEAFLPSGAYDSDVFLSLNSHLPYRNTSSIPSPPNSYPRAGTLRHQYPQHYLNPGQPQNQDYSQSQFQRGRIPPASTLPLQHKDSSPLSLESLRAAQSVPPSYRPFPQQTESFDTFDTFDARPATVSPTHGGPPPVPEFRFPASSTAPLPNVSSSSGLVGASLSRSVSADAVAASQSSVHVVQRLVQQNQLIREAWEAERNHLEANRRRAEEVYQEERIIMDEVRDSWEAEKEGMAREIEELKERVHRLEGENSALKAVTAQSIQVTGVVSPLASQRGGSGEGSMDSSYFQAPPGRLTSRGQNPTIPTGLSMSDASSLPPGLDGASRRPHYFQSSSARVSPTTQPESSPFIPLDPRMQTQNPVAKDFLSSPTEDVATPVPVIDVQEIDPKLEGIPLKATAVQKPTFAAGASPPENPASPVASPPGPVARSPEQSRRPTNARASSKEYTLQALSAVESRRLTMHAGHTPNHSLSLFPKVNPTDPGSIIGEAATPTVESVINLDAAVVAEEEKNDSLSVPVQSDRRDSKVSFISVTEELDPNAPDLMMEPSGGDKALKGPLMLRNMPAKDELFFEKLHEALEPISQGQNALPAVMQGHGLGSIAGPSGSNAPTHMSKQAGPVGGDGSADAQRDADDSDGEGSGKAIEIDVPLKLKSTSNFGAPFGAM</sequence>
<feature type="compositionally biased region" description="Polar residues" evidence="2">
    <location>
        <begin position="307"/>
        <end position="324"/>
    </location>
</feature>
<feature type="region of interest" description="Disordered" evidence="2">
    <location>
        <begin position="281"/>
        <end position="381"/>
    </location>
</feature>
<feature type="compositionally biased region" description="Polar residues" evidence="2">
    <location>
        <begin position="613"/>
        <end position="622"/>
    </location>
</feature>
<feature type="coiled-coil region" evidence="1">
    <location>
        <begin position="201"/>
        <end position="267"/>
    </location>
</feature>
<evidence type="ECO:0000313" key="3">
    <source>
        <dbReference type="EMBL" id="EXK31405.1"/>
    </source>
</evidence>
<dbReference type="VEuPathDB" id="FungiDB:FOMG_13089"/>
<feature type="compositionally biased region" description="Polar residues" evidence="2">
    <location>
        <begin position="340"/>
        <end position="355"/>
    </location>
</feature>
<protein>
    <submittedName>
        <fullName evidence="3">Uncharacterized protein</fullName>
    </submittedName>
</protein>
<dbReference type="AlphaFoldDB" id="W9ZJ53"/>
<organism evidence="3">
    <name type="scientific">Fusarium oxysporum f. sp. melonis 26406</name>
    <dbReference type="NCBI Taxonomy" id="1089452"/>
    <lineage>
        <taxon>Eukaryota</taxon>
        <taxon>Fungi</taxon>
        <taxon>Dikarya</taxon>
        <taxon>Ascomycota</taxon>
        <taxon>Pezizomycotina</taxon>
        <taxon>Sordariomycetes</taxon>
        <taxon>Hypocreomycetidae</taxon>
        <taxon>Hypocreales</taxon>
        <taxon>Nectriaceae</taxon>
        <taxon>Fusarium</taxon>
        <taxon>Fusarium oxysporum species complex</taxon>
    </lineage>
</organism>
<keyword evidence="1" id="KW-0175">Coiled coil</keyword>
<reference evidence="3" key="1">
    <citation type="submission" date="2012-04" db="EMBL/GenBank/DDBJ databases">
        <title>The Genome Sequence of Fusarium oxysporum melonis.</title>
        <authorList>
            <consortium name="The Broad Institute Genome Sequencing Platform"/>
            <person name="Ma L.-J."/>
            <person name="Gale L.R."/>
            <person name="Schwartz D.C."/>
            <person name="Zhou S."/>
            <person name="Corby-Kistler H."/>
            <person name="Young S.K."/>
            <person name="Zeng Q."/>
            <person name="Gargeya S."/>
            <person name="Fitzgerald M."/>
            <person name="Haas B."/>
            <person name="Abouelleil A."/>
            <person name="Alvarado L."/>
            <person name="Arachchi H.M."/>
            <person name="Berlin A."/>
            <person name="Brown A."/>
            <person name="Chapman S.B."/>
            <person name="Chen Z."/>
            <person name="Dunbar C."/>
            <person name="Freedman E."/>
            <person name="Gearin G."/>
            <person name="Goldberg J."/>
            <person name="Griggs A."/>
            <person name="Gujja S."/>
            <person name="Heiman D."/>
            <person name="Howarth C."/>
            <person name="Larson L."/>
            <person name="Lui A."/>
            <person name="MacDonald P.J.P."/>
            <person name="Montmayeur A."/>
            <person name="Murphy C."/>
            <person name="Neiman D."/>
            <person name="Pearson M."/>
            <person name="Priest M."/>
            <person name="Roberts A."/>
            <person name="Saif S."/>
            <person name="Shea T."/>
            <person name="Shenoy N."/>
            <person name="Sisk P."/>
            <person name="Stolte C."/>
            <person name="Sykes S."/>
            <person name="Wortman J."/>
            <person name="Nusbaum C."/>
            <person name="Birren B."/>
        </authorList>
    </citation>
    <scope>NUCLEOTIDE SEQUENCE</scope>
    <source>
        <strain evidence="3">26406</strain>
    </source>
</reference>
<evidence type="ECO:0000256" key="1">
    <source>
        <dbReference type="SAM" id="Coils"/>
    </source>
</evidence>